<dbReference type="PROSITE" id="PS00134">
    <property type="entry name" value="TRYPSIN_HIS"/>
    <property type="match status" value="1"/>
</dbReference>
<dbReference type="GO" id="GO:0008233">
    <property type="term" value="F:peptidase activity"/>
    <property type="evidence" value="ECO:0007669"/>
    <property type="project" value="UniProtKB-KW"/>
</dbReference>
<feature type="chain" id="PRO_5047446286" evidence="1">
    <location>
        <begin position="39"/>
        <end position="442"/>
    </location>
</feature>
<dbReference type="PROSITE" id="PS00135">
    <property type="entry name" value="TRYPSIN_SER"/>
    <property type="match status" value="1"/>
</dbReference>
<keyword evidence="1" id="KW-0732">Signal</keyword>
<sequence length="442" mass="45581">MLLPRMGRFRSARHTALRKSVIAASAAMLLFGPTAAVANAEPSDSAETSVDLPAQLVEALSRDLKISPEDYLRRADLAQQVAAFAVSAQRQYPQVFAGSWLDNAGKAVVALAQGPGAEEARAAAESAGFEVRNVAKSEATLRGEKSAFERWLETQPEAVSALIRGVVIDTVNNSIAVRVDQAGVPMPSFVDPSRVIVMAPPVAAEPLPEATPIASELNRGSVTGGDGFTSAGSQSSLRCSFGFNATDASGATVNISAGHCDPEYGTANAAVVHELLPNERLGARLGSFQKSVLGSQDYSIIRIDDAVAGRFANNGIRVPGAAPVRIEGVAVPVVGAPVCKAGSRTGFSCGIVNAVDQSVQVGDRLLTQSFSANICALPGDSGGPIVTGRLALGISSASSVADYPICAIPDLIGALTGNAPQLFAQPISVVLSDNPGLRIRTE</sequence>
<evidence type="ECO:0000256" key="1">
    <source>
        <dbReference type="SAM" id="SignalP"/>
    </source>
</evidence>
<dbReference type="InterPro" id="IPR033116">
    <property type="entry name" value="TRYPSIN_SER"/>
</dbReference>
<proteinExistence type="predicted"/>
<evidence type="ECO:0000313" key="3">
    <source>
        <dbReference type="Proteomes" id="UP000707731"/>
    </source>
</evidence>
<dbReference type="Gene3D" id="3.30.300.50">
    <property type="match status" value="1"/>
</dbReference>
<reference evidence="2 3" key="1">
    <citation type="submission" date="2020-10" db="EMBL/GenBank/DDBJ databases">
        <title>Identification of Nocardia species via Next-generation sequencing and recognition of intraspecies genetic diversity.</title>
        <authorList>
            <person name="Li P."/>
            <person name="Li P."/>
            <person name="Lu B."/>
        </authorList>
    </citation>
    <scope>NUCLEOTIDE SEQUENCE [LARGE SCALE GENOMIC DNA]</scope>
    <source>
        <strain evidence="2 3">BJ06-0143</strain>
    </source>
</reference>
<dbReference type="Proteomes" id="UP000707731">
    <property type="component" value="Unassembled WGS sequence"/>
</dbReference>
<comment type="caution">
    <text evidence="2">The sequence shown here is derived from an EMBL/GenBank/DDBJ whole genome shotgun (WGS) entry which is preliminary data.</text>
</comment>
<dbReference type="EMBL" id="JADLQN010000003">
    <property type="protein sequence ID" value="MBF6356449.1"/>
    <property type="molecule type" value="Genomic_DNA"/>
</dbReference>
<dbReference type="Gene3D" id="2.40.10.10">
    <property type="entry name" value="Trypsin-like serine proteases"/>
    <property type="match status" value="2"/>
</dbReference>
<dbReference type="RefSeq" id="WP_195003320.1">
    <property type="nucleotide sequence ID" value="NZ_JADLQN010000003.1"/>
</dbReference>
<dbReference type="SUPFAM" id="SSF50494">
    <property type="entry name" value="Trypsin-like serine proteases"/>
    <property type="match status" value="1"/>
</dbReference>
<keyword evidence="2" id="KW-0645">Protease</keyword>
<gene>
    <name evidence="2" type="ORF">IU449_18175</name>
</gene>
<protein>
    <submittedName>
        <fullName evidence="2">Protease</fullName>
    </submittedName>
</protein>
<dbReference type="InterPro" id="IPR009003">
    <property type="entry name" value="Peptidase_S1_PA"/>
</dbReference>
<dbReference type="GO" id="GO:0006508">
    <property type="term" value="P:proteolysis"/>
    <property type="evidence" value="ECO:0007669"/>
    <property type="project" value="UniProtKB-KW"/>
</dbReference>
<organism evidence="2 3">
    <name type="scientific">Nocardia higoensis</name>
    <dbReference type="NCBI Taxonomy" id="228599"/>
    <lineage>
        <taxon>Bacteria</taxon>
        <taxon>Bacillati</taxon>
        <taxon>Actinomycetota</taxon>
        <taxon>Actinomycetes</taxon>
        <taxon>Mycobacteriales</taxon>
        <taxon>Nocardiaceae</taxon>
        <taxon>Nocardia</taxon>
    </lineage>
</organism>
<keyword evidence="3" id="KW-1185">Reference proteome</keyword>
<name>A0ABS0DDE0_9NOCA</name>
<evidence type="ECO:0000313" key="2">
    <source>
        <dbReference type="EMBL" id="MBF6356449.1"/>
    </source>
</evidence>
<accession>A0ABS0DDE0</accession>
<keyword evidence="2" id="KW-0378">Hydrolase</keyword>
<dbReference type="InterPro" id="IPR043504">
    <property type="entry name" value="Peptidase_S1_PA_chymotrypsin"/>
</dbReference>
<dbReference type="InterPro" id="IPR035070">
    <property type="entry name" value="Streptogrisin_prodomain"/>
</dbReference>
<feature type="signal peptide" evidence="1">
    <location>
        <begin position="1"/>
        <end position="38"/>
    </location>
</feature>
<dbReference type="InterPro" id="IPR018114">
    <property type="entry name" value="TRYPSIN_HIS"/>
</dbReference>
<dbReference type="CDD" id="cd21112">
    <property type="entry name" value="alphaLP-like"/>
    <property type="match status" value="1"/>
</dbReference>